<gene>
    <name evidence="1" type="ORF">F4820DRAFT_402359</name>
</gene>
<name>A0ACB9ZGM6_9PEZI</name>
<keyword evidence="2" id="KW-1185">Reference proteome</keyword>
<accession>A0ACB9ZGM6</accession>
<proteinExistence type="predicted"/>
<sequence length="652" mass="73620">MDVVETAPLTKCPTCGAESDEDLSKIWPDPKFLPRSPLEDWDVEWKSDERHALDRCCVVCATVVSVYFSARNDYHFRLQRPKARLTYRIAPSGRYLLGLPVYARPYQGALLFYPFANAPLSEQYEPCDKFIRSSGSPEAFELARKWLDTCRKHHPKCSLTSESYVPTRLLDIGLDVDHWNIKLVSRPEVQGDALFVALSYCWGDSQPLKTRKDSIESHMAGLPLEDFPATFKDAIEVVRALGLRYIWIDSLCIVQDDEADWERESAQMDKVYGSAELVLAAAAASSANDGFLRDREPPSSHVGCASFTLDPKLGPVEAKYRLVTERAHAEDCPLDGRAWAFQEMFLARRYLAYGEHEMRWECREDSLCECAWAFPESKPTSARKYNCANKLEEEIATPSELMDFWRDDILQDYSSKDLAVRSDKLVALSGVASRFQLKHGGTYLAGLWREDLIYGLLWQAEEGMPEHFYAPSWSWVSVNTQLVEFHVRSPPSTTLVDVVDASATPSTSNRFGPVSSGLIKLRGRVIEATLHLHTGKSWRVELTRSEGTQIRTVSLDMPLVAFPTSDHATGRMVTSARRIFHTEDEPLGSVLTSIVWLIPLVFEEQRGSVRALMLGPSPKYPGCFERLGYVLLFTSDLEAFLAEREICVLSLV</sequence>
<protein>
    <submittedName>
        <fullName evidence="1">HET-domain-containing protein</fullName>
    </submittedName>
</protein>
<comment type="caution">
    <text evidence="1">The sequence shown here is derived from an EMBL/GenBank/DDBJ whole genome shotgun (WGS) entry which is preliminary data.</text>
</comment>
<evidence type="ECO:0000313" key="2">
    <source>
        <dbReference type="Proteomes" id="UP001497700"/>
    </source>
</evidence>
<evidence type="ECO:0000313" key="1">
    <source>
        <dbReference type="EMBL" id="KAI4870907.1"/>
    </source>
</evidence>
<organism evidence="1 2">
    <name type="scientific">Hypoxylon rubiginosum</name>
    <dbReference type="NCBI Taxonomy" id="110542"/>
    <lineage>
        <taxon>Eukaryota</taxon>
        <taxon>Fungi</taxon>
        <taxon>Dikarya</taxon>
        <taxon>Ascomycota</taxon>
        <taxon>Pezizomycotina</taxon>
        <taxon>Sordariomycetes</taxon>
        <taxon>Xylariomycetidae</taxon>
        <taxon>Xylariales</taxon>
        <taxon>Hypoxylaceae</taxon>
        <taxon>Hypoxylon</taxon>
    </lineage>
</organism>
<reference evidence="1 2" key="1">
    <citation type="journal article" date="2022" name="New Phytol.">
        <title>Ecological generalism drives hyperdiversity of secondary metabolite gene clusters in xylarialean endophytes.</title>
        <authorList>
            <person name="Franco M.E.E."/>
            <person name="Wisecaver J.H."/>
            <person name="Arnold A.E."/>
            <person name="Ju Y.M."/>
            <person name="Slot J.C."/>
            <person name="Ahrendt S."/>
            <person name="Moore L.P."/>
            <person name="Eastman K.E."/>
            <person name="Scott K."/>
            <person name="Konkel Z."/>
            <person name="Mondo S.J."/>
            <person name="Kuo A."/>
            <person name="Hayes R.D."/>
            <person name="Haridas S."/>
            <person name="Andreopoulos B."/>
            <person name="Riley R."/>
            <person name="LaButti K."/>
            <person name="Pangilinan J."/>
            <person name="Lipzen A."/>
            <person name="Amirebrahimi M."/>
            <person name="Yan J."/>
            <person name="Adam C."/>
            <person name="Keymanesh K."/>
            <person name="Ng V."/>
            <person name="Louie K."/>
            <person name="Northen T."/>
            <person name="Drula E."/>
            <person name="Henrissat B."/>
            <person name="Hsieh H.M."/>
            <person name="Youens-Clark K."/>
            <person name="Lutzoni F."/>
            <person name="Miadlikowska J."/>
            <person name="Eastwood D.C."/>
            <person name="Hamelin R.C."/>
            <person name="Grigoriev I.V."/>
            <person name="U'Ren J.M."/>
        </authorList>
    </citation>
    <scope>NUCLEOTIDE SEQUENCE [LARGE SCALE GENOMIC DNA]</scope>
    <source>
        <strain evidence="1 2">CBS 119005</strain>
    </source>
</reference>
<dbReference type="EMBL" id="MU393422">
    <property type="protein sequence ID" value="KAI4870907.1"/>
    <property type="molecule type" value="Genomic_DNA"/>
</dbReference>
<dbReference type="Proteomes" id="UP001497700">
    <property type="component" value="Unassembled WGS sequence"/>
</dbReference>